<evidence type="ECO:0000313" key="1">
    <source>
        <dbReference type="EMBL" id="EHM40416.1"/>
    </source>
</evidence>
<dbReference type="Proteomes" id="UP000005959">
    <property type="component" value="Unassembled WGS sequence"/>
</dbReference>
<protein>
    <submittedName>
        <fullName evidence="1">Uncharacterized protein</fullName>
    </submittedName>
</protein>
<dbReference type="HOGENOM" id="CLU_3025959_0_0_6"/>
<name>G9YA14_HAFAL</name>
<dbReference type="EMBL" id="AGCI01000077">
    <property type="protein sequence ID" value="EHM40416.1"/>
    <property type="molecule type" value="Genomic_DNA"/>
</dbReference>
<dbReference type="AlphaFoldDB" id="G9YA14"/>
<proteinExistence type="predicted"/>
<sequence length="55" mass="5556">MDTLSNPSAGIIRIRFDGFFSAKTCCAGVDLVAGSAQNPHILRVCSGSSALAAAS</sequence>
<reference evidence="1 2" key="1">
    <citation type="submission" date="2011-08" db="EMBL/GenBank/DDBJ databases">
        <authorList>
            <person name="Weinstock G."/>
            <person name="Sodergren E."/>
            <person name="Clifton S."/>
            <person name="Fulton L."/>
            <person name="Fulton B."/>
            <person name="Courtney L."/>
            <person name="Fronick C."/>
            <person name="Harrison M."/>
            <person name="Strong C."/>
            <person name="Farmer C."/>
            <person name="Delahaunty K."/>
            <person name="Markovic C."/>
            <person name="Hall O."/>
            <person name="Minx P."/>
            <person name="Tomlinson C."/>
            <person name="Mitreva M."/>
            <person name="Hou S."/>
            <person name="Chen J."/>
            <person name="Wollam A."/>
            <person name="Pepin K.H."/>
            <person name="Johnson M."/>
            <person name="Bhonagiri V."/>
            <person name="Zhang X."/>
            <person name="Suruliraj S."/>
            <person name="Warren W."/>
            <person name="Chinwalla A."/>
            <person name="Mardis E.R."/>
            <person name="Wilson R.K."/>
        </authorList>
    </citation>
    <scope>NUCLEOTIDE SEQUENCE [LARGE SCALE GENOMIC DNA]</scope>
    <source>
        <strain evidence="1 2">ATCC 51873</strain>
    </source>
</reference>
<comment type="caution">
    <text evidence="1">The sequence shown here is derived from an EMBL/GenBank/DDBJ whole genome shotgun (WGS) entry which is preliminary data.</text>
</comment>
<accession>G9YA14</accession>
<gene>
    <name evidence="1" type="ORF">HMPREF0454_03433</name>
</gene>
<evidence type="ECO:0000313" key="2">
    <source>
        <dbReference type="Proteomes" id="UP000005959"/>
    </source>
</evidence>
<organism evidence="1 2">
    <name type="scientific">Hafnia alvei ATCC 51873</name>
    <dbReference type="NCBI Taxonomy" id="1002364"/>
    <lineage>
        <taxon>Bacteria</taxon>
        <taxon>Pseudomonadati</taxon>
        <taxon>Pseudomonadota</taxon>
        <taxon>Gammaproteobacteria</taxon>
        <taxon>Enterobacterales</taxon>
        <taxon>Hafniaceae</taxon>
        <taxon>Hafnia</taxon>
    </lineage>
</organism>